<dbReference type="EMBL" id="JARQWQ010000024">
    <property type="protein sequence ID" value="KAK2563934.1"/>
    <property type="molecule type" value="Genomic_DNA"/>
</dbReference>
<reference evidence="1" key="2">
    <citation type="journal article" date="2023" name="Science">
        <title>Genomic signatures of disease resistance in endangered staghorn corals.</title>
        <authorList>
            <person name="Vollmer S.V."/>
            <person name="Selwyn J.D."/>
            <person name="Despard B.A."/>
            <person name="Roesel C.L."/>
        </authorList>
    </citation>
    <scope>NUCLEOTIDE SEQUENCE</scope>
    <source>
        <strain evidence="1">K2</strain>
    </source>
</reference>
<dbReference type="InterPro" id="IPR012337">
    <property type="entry name" value="RNaseH-like_sf"/>
</dbReference>
<dbReference type="SUPFAM" id="SSF53098">
    <property type="entry name" value="Ribonuclease H-like"/>
    <property type="match status" value="1"/>
</dbReference>
<protein>
    <recommendedName>
        <fullName evidence="3">Integrase</fullName>
    </recommendedName>
</protein>
<name>A0AAD9QMN2_ACRCE</name>
<keyword evidence="2" id="KW-1185">Reference proteome</keyword>
<dbReference type="Gene3D" id="3.30.420.10">
    <property type="entry name" value="Ribonuclease H-like superfamily/Ribonuclease H"/>
    <property type="match status" value="1"/>
</dbReference>
<evidence type="ECO:0000313" key="1">
    <source>
        <dbReference type="EMBL" id="KAK2563934.1"/>
    </source>
</evidence>
<dbReference type="InterPro" id="IPR036397">
    <property type="entry name" value="RNaseH_sf"/>
</dbReference>
<organism evidence="1 2">
    <name type="scientific">Acropora cervicornis</name>
    <name type="common">Staghorn coral</name>
    <dbReference type="NCBI Taxonomy" id="6130"/>
    <lineage>
        <taxon>Eukaryota</taxon>
        <taxon>Metazoa</taxon>
        <taxon>Cnidaria</taxon>
        <taxon>Anthozoa</taxon>
        <taxon>Hexacorallia</taxon>
        <taxon>Scleractinia</taxon>
        <taxon>Astrocoeniina</taxon>
        <taxon>Acroporidae</taxon>
        <taxon>Acropora</taxon>
    </lineage>
</organism>
<dbReference type="GO" id="GO:0003676">
    <property type="term" value="F:nucleic acid binding"/>
    <property type="evidence" value="ECO:0007669"/>
    <property type="project" value="InterPro"/>
</dbReference>
<evidence type="ECO:0000313" key="2">
    <source>
        <dbReference type="Proteomes" id="UP001249851"/>
    </source>
</evidence>
<evidence type="ECO:0008006" key="3">
    <source>
        <dbReference type="Google" id="ProtNLM"/>
    </source>
</evidence>
<dbReference type="Proteomes" id="UP001249851">
    <property type="component" value="Unassembled WGS sequence"/>
</dbReference>
<comment type="caution">
    <text evidence="1">The sequence shown here is derived from an EMBL/GenBank/DDBJ whole genome shotgun (WGS) entry which is preliminary data.</text>
</comment>
<proteinExistence type="predicted"/>
<sequence>YCSKYIEVTNLKDLAYQKSIGALKAKLVTDCGVQHAGKEFENFVESYSFEHVLASPKHPRANA</sequence>
<gene>
    <name evidence="1" type="ORF">P5673_012950</name>
</gene>
<dbReference type="AlphaFoldDB" id="A0AAD9QMN2"/>
<accession>A0AAD9QMN2</accession>
<feature type="non-terminal residue" evidence="1">
    <location>
        <position position="63"/>
    </location>
</feature>
<reference evidence="1" key="1">
    <citation type="journal article" date="2023" name="G3 (Bethesda)">
        <title>Whole genome assembly and annotation of the endangered Caribbean coral Acropora cervicornis.</title>
        <authorList>
            <person name="Selwyn J.D."/>
            <person name="Vollmer S.V."/>
        </authorList>
    </citation>
    <scope>NUCLEOTIDE SEQUENCE</scope>
    <source>
        <strain evidence="1">K2</strain>
    </source>
</reference>